<evidence type="ECO:0000256" key="1">
    <source>
        <dbReference type="SAM" id="MobiDB-lite"/>
    </source>
</evidence>
<organism evidence="2 3">
    <name type="scientific">Cuscuta australis</name>
    <dbReference type="NCBI Taxonomy" id="267555"/>
    <lineage>
        <taxon>Eukaryota</taxon>
        <taxon>Viridiplantae</taxon>
        <taxon>Streptophyta</taxon>
        <taxon>Embryophyta</taxon>
        <taxon>Tracheophyta</taxon>
        <taxon>Spermatophyta</taxon>
        <taxon>Magnoliopsida</taxon>
        <taxon>eudicotyledons</taxon>
        <taxon>Gunneridae</taxon>
        <taxon>Pentapetalae</taxon>
        <taxon>asterids</taxon>
        <taxon>lamiids</taxon>
        <taxon>Solanales</taxon>
        <taxon>Convolvulaceae</taxon>
        <taxon>Cuscuteae</taxon>
        <taxon>Cuscuta</taxon>
        <taxon>Cuscuta subgen. Grammica</taxon>
        <taxon>Cuscuta sect. Cleistogrammica</taxon>
    </lineage>
</organism>
<feature type="compositionally biased region" description="Polar residues" evidence="1">
    <location>
        <begin position="111"/>
        <end position="122"/>
    </location>
</feature>
<dbReference type="Proteomes" id="UP000249390">
    <property type="component" value="Unassembled WGS sequence"/>
</dbReference>
<sequence length="135" mass="14213">MFKQNEIRIYVEDMIITYDGVIVDFGVARVVGGNGEGDERGAGDAEKELNLGGAAAEDGGRGRIGASSKTSSWPATGGGRSPYCRPGTSPPVWGLPAPSPARLPGRDSGKVSASRTLSINSFSERERERGKRGME</sequence>
<reference evidence="2 3" key="1">
    <citation type="submission" date="2018-06" db="EMBL/GenBank/DDBJ databases">
        <title>The Genome of Cuscuta australis (Dodder) Provides Insight into the Evolution of Plant Parasitism.</title>
        <authorList>
            <person name="Liu H."/>
        </authorList>
    </citation>
    <scope>NUCLEOTIDE SEQUENCE [LARGE SCALE GENOMIC DNA]</scope>
    <source>
        <strain evidence="3">cv. Yunnan</strain>
        <tissue evidence="2">Vines</tissue>
    </source>
</reference>
<evidence type="ECO:0000313" key="2">
    <source>
        <dbReference type="EMBL" id="RAL54892.1"/>
    </source>
</evidence>
<comment type="caution">
    <text evidence="2">The sequence shown here is derived from an EMBL/GenBank/DDBJ whole genome shotgun (WGS) entry which is preliminary data.</text>
</comment>
<accession>A0A328EAM3</accession>
<protein>
    <submittedName>
        <fullName evidence="2">Uncharacterized protein</fullName>
    </submittedName>
</protein>
<evidence type="ECO:0000313" key="3">
    <source>
        <dbReference type="Proteomes" id="UP000249390"/>
    </source>
</evidence>
<feature type="region of interest" description="Disordered" evidence="1">
    <location>
        <begin position="53"/>
        <end position="135"/>
    </location>
</feature>
<keyword evidence="3" id="KW-1185">Reference proteome</keyword>
<dbReference type="AlphaFoldDB" id="A0A328EAM3"/>
<proteinExistence type="predicted"/>
<gene>
    <name evidence="2" type="ORF">DM860_013588</name>
</gene>
<dbReference type="EMBL" id="NQVE01000005">
    <property type="protein sequence ID" value="RAL54892.1"/>
    <property type="molecule type" value="Genomic_DNA"/>
</dbReference>
<feature type="compositionally biased region" description="Basic and acidic residues" evidence="1">
    <location>
        <begin position="123"/>
        <end position="135"/>
    </location>
</feature>
<name>A0A328EAM3_9ASTE</name>